<dbReference type="EMBL" id="NVSR01000072">
    <property type="protein sequence ID" value="PCI27143.1"/>
    <property type="molecule type" value="Genomic_DNA"/>
</dbReference>
<dbReference type="InterPro" id="IPR004358">
    <property type="entry name" value="Sig_transdc_His_kin-like_C"/>
</dbReference>
<evidence type="ECO:0000256" key="2">
    <source>
        <dbReference type="ARBA" id="ARBA00012438"/>
    </source>
</evidence>
<dbReference type="PANTHER" id="PTHR43395:SF1">
    <property type="entry name" value="CHEMOTAXIS PROTEIN CHEA"/>
    <property type="match status" value="1"/>
</dbReference>
<dbReference type="PROSITE" id="PS50109">
    <property type="entry name" value="HIS_KIN"/>
    <property type="match status" value="1"/>
</dbReference>
<dbReference type="FunFam" id="3.30.565.10:FF:000016">
    <property type="entry name" value="Chemotaxis protein CheA, putative"/>
    <property type="match status" value="1"/>
</dbReference>
<dbReference type="PRINTS" id="PR00344">
    <property type="entry name" value="BCTRLSENSOR"/>
</dbReference>
<dbReference type="Gene3D" id="1.20.120.160">
    <property type="entry name" value="HPT domain"/>
    <property type="match status" value="1"/>
</dbReference>
<dbReference type="PANTHER" id="PTHR43395">
    <property type="entry name" value="SENSOR HISTIDINE KINASE CHEA"/>
    <property type="match status" value="1"/>
</dbReference>
<protein>
    <recommendedName>
        <fullName evidence="2">histidine kinase</fullName>
        <ecNumber evidence="2">2.7.13.3</ecNumber>
    </recommendedName>
</protein>
<dbReference type="AlphaFoldDB" id="A0A2A4T0N2"/>
<evidence type="ECO:0000259" key="7">
    <source>
        <dbReference type="PROSITE" id="PS50109"/>
    </source>
</evidence>
<keyword evidence="5" id="KW-0418">Kinase</keyword>
<feature type="domain" description="Histidine kinase" evidence="7">
    <location>
        <begin position="203"/>
        <end position="485"/>
    </location>
</feature>
<comment type="caution">
    <text evidence="9">The sequence shown here is derived from an EMBL/GenBank/DDBJ whole genome shotgun (WGS) entry which is preliminary data.</text>
</comment>
<dbReference type="Pfam" id="PF01627">
    <property type="entry name" value="Hpt"/>
    <property type="match status" value="1"/>
</dbReference>
<proteinExistence type="predicted"/>
<dbReference type="CDD" id="cd00088">
    <property type="entry name" value="HPT"/>
    <property type="match status" value="1"/>
</dbReference>
<feature type="domain" description="HPt" evidence="8">
    <location>
        <begin position="144"/>
        <end position="248"/>
    </location>
</feature>
<evidence type="ECO:0000256" key="5">
    <source>
        <dbReference type="ARBA" id="ARBA00022777"/>
    </source>
</evidence>
<gene>
    <name evidence="9" type="ORF">COB67_09210</name>
</gene>
<dbReference type="SUPFAM" id="SSF55874">
    <property type="entry name" value="ATPase domain of HSP90 chaperone/DNA topoisomerase II/histidine kinase"/>
    <property type="match status" value="1"/>
</dbReference>
<dbReference type="EC" id="2.7.13.3" evidence="2"/>
<dbReference type="InterPro" id="IPR008207">
    <property type="entry name" value="Sig_transdc_His_kin_Hpt_dom"/>
</dbReference>
<keyword evidence="4" id="KW-0808">Transferase</keyword>
<dbReference type="Proteomes" id="UP000218113">
    <property type="component" value="Unassembled WGS sequence"/>
</dbReference>
<evidence type="ECO:0000259" key="8">
    <source>
        <dbReference type="PROSITE" id="PS50894"/>
    </source>
</evidence>
<accession>A0A2A4T0N2</accession>
<keyword evidence="3 6" id="KW-0597">Phosphoprotein</keyword>
<feature type="modified residue" description="Phosphohistidine" evidence="6">
    <location>
        <position position="187"/>
    </location>
</feature>
<dbReference type="InterPro" id="IPR036641">
    <property type="entry name" value="HPT_dom_sf"/>
</dbReference>
<evidence type="ECO:0000256" key="6">
    <source>
        <dbReference type="PROSITE-ProRule" id="PRU00110"/>
    </source>
</evidence>
<dbReference type="SMART" id="SM00073">
    <property type="entry name" value="HPT"/>
    <property type="match status" value="1"/>
</dbReference>
<evidence type="ECO:0000313" key="9">
    <source>
        <dbReference type="EMBL" id="PCI27143.1"/>
    </source>
</evidence>
<evidence type="ECO:0000256" key="4">
    <source>
        <dbReference type="ARBA" id="ARBA00022679"/>
    </source>
</evidence>
<dbReference type="PROSITE" id="PS50894">
    <property type="entry name" value="HPT"/>
    <property type="match status" value="1"/>
</dbReference>
<name>A0A2A4T0N2_9DELT</name>
<comment type="catalytic activity">
    <reaction evidence="1">
        <text>ATP + protein L-histidine = ADP + protein N-phospho-L-histidine.</text>
        <dbReference type="EC" id="2.7.13.3"/>
    </reaction>
</comment>
<dbReference type="InterPro" id="IPR005467">
    <property type="entry name" value="His_kinase_dom"/>
</dbReference>
<sequence>MDNTGQGFLTFGGDYRIHREYSKPCGHFFKRPIEYLSVLDLLFTGFDLSEFYLSNLEDQGRSPLNREHELLDLVFAGQTSLDIIQELLPKEIQVLEKTLALEFRYIPAKTGQGKFMTILTDITKERELAAMIAEEEERNTMIIKVATDRDGFLLFLREMEELFQSVHAVLSQDPDAMDLNELFRYYHTIKGGAASYGLKAVAQFSHEIENKLEEIRRDKLEMGVALLQDLVKETSALQQLLSETLKQLSGILSEDEWRQSERVYQVRESKFLNIEQLLIKNLPEQFIEEIHNSFESMRKQPIGRILQKYAVTAKDLAGELNKPIEVLLQGGEIEVSFDRLSPFFGSMIHLIRNAVDHGLEAPEKRLMLGKTETCQIQIEAEACNQSLKLRIMDDGSGIDIARVRQKALTKKLASESFLAQASETEIMNLIFEPGFSTRDDVSKLSGRGVGLDAVKIAVEALQGVIEIQSQPNLGTTFEITIPNVL</sequence>
<dbReference type="InterPro" id="IPR036890">
    <property type="entry name" value="HATPase_C_sf"/>
</dbReference>
<dbReference type="Pfam" id="PF02518">
    <property type="entry name" value="HATPase_c"/>
    <property type="match status" value="1"/>
</dbReference>
<dbReference type="SUPFAM" id="SSF47226">
    <property type="entry name" value="Histidine-containing phosphotransfer domain, HPT domain"/>
    <property type="match status" value="1"/>
</dbReference>
<reference evidence="10" key="1">
    <citation type="submission" date="2017-08" db="EMBL/GenBank/DDBJ databases">
        <title>A dynamic microbial community with high functional redundancy inhabits the cold, oxic subseafloor aquifer.</title>
        <authorList>
            <person name="Tully B.J."/>
            <person name="Wheat C.G."/>
            <person name="Glazer B.T."/>
            <person name="Huber J.A."/>
        </authorList>
    </citation>
    <scope>NUCLEOTIDE SEQUENCE [LARGE SCALE GENOMIC DNA]</scope>
</reference>
<dbReference type="GO" id="GO:0000160">
    <property type="term" value="P:phosphorelay signal transduction system"/>
    <property type="evidence" value="ECO:0007669"/>
    <property type="project" value="InterPro"/>
</dbReference>
<dbReference type="GO" id="GO:0004673">
    <property type="term" value="F:protein histidine kinase activity"/>
    <property type="evidence" value="ECO:0007669"/>
    <property type="project" value="UniProtKB-EC"/>
</dbReference>
<organism evidence="9 10">
    <name type="scientific">SAR324 cluster bacterium</name>
    <dbReference type="NCBI Taxonomy" id="2024889"/>
    <lineage>
        <taxon>Bacteria</taxon>
        <taxon>Deltaproteobacteria</taxon>
        <taxon>SAR324 cluster</taxon>
    </lineage>
</organism>
<evidence type="ECO:0000256" key="1">
    <source>
        <dbReference type="ARBA" id="ARBA00000085"/>
    </source>
</evidence>
<evidence type="ECO:0000256" key="3">
    <source>
        <dbReference type="ARBA" id="ARBA00022553"/>
    </source>
</evidence>
<dbReference type="SMART" id="SM00387">
    <property type="entry name" value="HATPase_c"/>
    <property type="match status" value="1"/>
</dbReference>
<evidence type="ECO:0000313" key="10">
    <source>
        <dbReference type="Proteomes" id="UP000218113"/>
    </source>
</evidence>
<dbReference type="InterPro" id="IPR051315">
    <property type="entry name" value="Bact_Chemotaxis_CheA"/>
</dbReference>
<dbReference type="Gene3D" id="3.30.565.10">
    <property type="entry name" value="Histidine kinase-like ATPase, C-terminal domain"/>
    <property type="match status" value="1"/>
</dbReference>
<dbReference type="InterPro" id="IPR003594">
    <property type="entry name" value="HATPase_dom"/>
</dbReference>